<proteinExistence type="inferred from homology"/>
<dbReference type="GO" id="GO:0034737">
    <property type="term" value="F:ergosterol O-acyltransferase activity"/>
    <property type="evidence" value="ECO:0007669"/>
    <property type="project" value="TreeGrafter"/>
</dbReference>
<evidence type="ECO:0000256" key="8">
    <source>
        <dbReference type="ARBA" id="ARBA00023315"/>
    </source>
</evidence>
<evidence type="ECO:0000256" key="11">
    <source>
        <dbReference type="PIRSR" id="PIRSR000439-1"/>
    </source>
</evidence>
<evidence type="ECO:0000313" key="14">
    <source>
        <dbReference type="EMBL" id="TEB33188.1"/>
    </source>
</evidence>
<feature type="region of interest" description="Disordered" evidence="12">
    <location>
        <begin position="287"/>
        <end position="334"/>
    </location>
</feature>
<protein>
    <recommendedName>
        <fullName evidence="10">O-acyltransferase</fullName>
    </recommendedName>
</protein>
<dbReference type="PIRSF" id="PIRSF000439">
    <property type="entry name" value="Oat_ACAT_DAG_ARE"/>
    <property type="match status" value="1"/>
</dbReference>
<evidence type="ECO:0000313" key="15">
    <source>
        <dbReference type="Proteomes" id="UP000298030"/>
    </source>
</evidence>
<reference evidence="14 15" key="1">
    <citation type="journal article" date="2019" name="Nat. Ecol. Evol.">
        <title>Megaphylogeny resolves global patterns of mushroom evolution.</title>
        <authorList>
            <person name="Varga T."/>
            <person name="Krizsan K."/>
            <person name="Foldi C."/>
            <person name="Dima B."/>
            <person name="Sanchez-Garcia M."/>
            <person name="Sanchez-Ramirez S."/>
            <person name="Szollosi G.J."/>
            <person name="Szarkandi J.G."/>
            <person name="Papp V."/>
            <person name="Albert L."/>
            <person name="Andreopoulos W."/>
            <person name="Angelini C."/>
            <person name="Antonin V."/>
            <person name="Barry K.W."/>
            <person name="Bougher N.L."/>
            <person name="Buchanan P."/>
            <person name="Buyck B."/>
            <person name="Bense V."/>
            <person name="Catcheside P."/>
            <person name="Chovatia M."/>
            <person name="Cooper J."/>
            <person name="Damon W."/>
            <person name="Desjardin D."/>
            <person name="Finy P."/>
            <person name="Geml J."/>
            <person name="Haridas S."/>
            <person name="Hughes K."/>
            <person name="Justo A."/>
            <person name="Karasinski D."/>
            <person name="Kautmanova I."/>
            <person name="Kiss B."/>
            <person name="Kocsube S."/>
            <person name="Kotiranta H."/>
            <person name="LaButti K.M."/>
            <person name="Lechner B.E."/>
            <person name="Liimatainen K."/>
            <person name="Lipzen A."/>
            <person name="Lukacs Z."/>
            <person name="Mihaltcheva S."/>
            <person name="Morgado L.N."/>
            <person name="Niskanen T."/>
            <person name="Noordeloos M.E."/>
            <person name="Ohm R.A."/>
            <person name="Ortiz-Santana B."/>
            <person name="Ovrebo C."/>
            <person name="Racz N."/>
            <person name="Riley R."/>
            <person name="Savchenko A."/>
            <person name="Shiryaev A."/>
            <person name="Soop K."/>
            <person name="Spirin V."/>
            <person name="Szebenyi C."/>
            <person name="Tomsovsky M."/>
            <person name="Tulloss R.E."/>
            <person name="Uehling J."/>
            <person name="Grigoriev I.V."/>
            <person name="Vagvolgyi C."/>
            <person name="Papp T."/>
            <person name="Martin F.M."/>
            <person name="Miettinen O."/>
            <person name="Hibbett D.S."/>
            <person name="Nagy L.G."/>
        </authorList>
    </citation>
    <scope>NUCLEOTIDE SEQUENCE [LARGE SCALE GENOMIC DNA]</scope>
    <source>
        <strain evidence="14 15">FP101781</strain>
    </source>
</reference>
<evidence type="ECO:0000256" key="12">
    <source>
        <dbReference type="SAM" id="MobiDB-lite"/>
    </source>
</evidence>
<dbReference type="PANTHER" id="PTHR10408">
    <property type="entry name" value="STEROL O-ACYLTRANSFERASE"/>
    <property type="match status" value="1"/>
</dbReference>
<feature type="region of interest" description="Disordered" evidence="12">
    <location>
        <begin position="240"/>
        <end position="265"/>
    </location>
</feature>
<feature type="transmembrane region" description="Helical" evidence="13">
    <location>
        <begin position="98"/>
        <end position="122"/>
    </location>
</feature>
<feature type="transmembrane region" description="Helical" evidence="13">
    <location>
        <begin position="412"/>
        <end position="431"/>
    </location>
</feature>
<sequence length="601" mass="67758">MSRTSNGGGFETSTGTLYVSKPYRSKSSKKLRALVTFTPRTSAFDRRNQESTTNEFRGFFTLFWISIFIFAVQTYVRSFEASGMPLNLDFAAMFSRDAITLAWTDALLVLTTGICVPIAIALKNNWIRYYWTGLALQHVLQTTILFSAIKWTFNRQWPWVQSGFLTLHSLVMIMKMHSYLTVNGHMQVTRARAESALSQLKQLVAKSYPESTFDDEITEAQSARLEKEKREELAAMLMLHSDSSGTSTPKEGTPLPPDGDNPNAISSYVDIATATALRRRLNGASDANGLTAHSSDSLSGNTPVPVPANGGVATSAGTPSQAPAGDFIAPSAPPPPRHPLIHHPNPDVVALAEEYSEILADLRSSGPRDYTQWPNNISWKNFADFMLIPTLVYELEYPRTTRIRPVYIFEKTVATFGTFALLYTVTDRFILPYTHTNQSFLRHLLDLALPFMIAYILLFYIIFECICNGFAELSRFADRQFYEDWWNSTSWDEFSRKWNKPVHAFLLRHVYAATILSSYRFSRTAAMLFTFALSAAAHELVMVIVTRKIRMYLFILQLVQIPMILVGRLPAIKRNQTLGNIVFWLGLYAGFPLLCVAYVAH</sequence>
<evidence type="ECO:0000256" key="3">
    <source>
        <dbReference type="ARBA" id="ARBA00022679"/>
    </source>
</evidence>
<organism evidence="14 15">
    <name type="scientific">Coprinellus micaceus</name>
    <name type="common">Glistening ink-cap mushroom</name>
    <name type="synonym">Coprinus micaceus</name>
    <dbReference type="NCBI Taxonomy" id="71717"/>
    <lineage>
        <taxon>Eukaryota</taxon>
        <taxon>Fungi</taxon>
        <taxon>Dikarya</taxon>
        <taxon>Basidiomycota</taxon>
        <taxon>Agaricomycotina</taxon>
        <taxon>Agaricomycetes</taxon>
        <taxon>Agaricomycetidae</taxon>
        <taxon>Agaricales</taxon>
        <taxon>Agaricineae</taxon>
        <taxon>Psathyrellaceae</taxon>
        <taxon>Coprinellus</taxon>
    </lineage>
</organism>
<dbReference type="GO" id="GO:0008204">
    <property type="term" value="P:ergosterol metabolic process"/>
    <property type="evidence" value="ECO:0007669"/>
    <property type="project" value="TreeGrafter"/>
</dbReference>
<feature type="transmembrane region" description="Helical" evidence="13">
    <location>
        <begin position="56"/>
        <end position="78"/>
    </location>
</feature>
<evidence type="ECO:0000256" key="2">
    <source>
        <dbReference type="ARBA" id="ARBA00009010"/>
    </source>
</evidence>
<feature type="transmembrane region" description="Helical" evidence="13">
    <location>
        <begin position="551"/>
        <end position="569"/>
    </location>
</feature>
<feature type="transmembrane region" description="Helical" evidence="13">
    <location>
        <begin position="159"/>
        <end position="182"/>
    </location>
</feature>
<feature type="transmembrane region" description="Helical" evidence="13">
    <location>
        <begin position="581"/>
        <end position="600"/>
    </location>
</feature>
<keyword evidence="15" id="KW-1185">Reference proteome</keyword>
<dbReference type="InterPro" id="IPR004299">
    <property type="entry name" value="MBOAT_fam"/>
</dbReference>
<name>A0A4Y7TGZ0_COPMI</name>
<accession>A0A4Y7TGZ0</accession>
<evidence type="ECO:0000256" key="4">
    <source>
        <dbReference type="ARBA" id="ARBA00022692"/>
    </source>
</evidence>
<dbReference type="STRING" id="71717.A0A4Y7TGZ0"/>
<comment type="subcellular location">
    <subcellularLocation>
        <location evidence="1 10">Endoplasmic reticulum membrane</location>
        <topology evidence="1 10">Multi-pass membrane protein</topology>
    </subcellularLocation>
</comment>
<dbReference type="InterPro" id="IPR014371">
    <property type="entry name" value="Oat_ACAT_DAG_ARE"/>
</dbReference>
<evidence type="ECO:0000256" key="5">
    <source>
        <dbReference type="ARBA" id="ARBA00022824"/>
    </source>
</evidence>
<evidence type="ECO:0000256" key="9">
    <source>
        <dbReference type="ARBA" id="ARBA00023568"/>
    </source>
</evidence>
<keyword evidence="6 13" id="KW-1133">Transmembrane helix</keyword>
<dbReference type="AlphaFoldDB" id="A0A4Y7TGZ0"/>
<dbReference type="Pfam" id="PF03062">
    <property type="entry name" value="MBOAT"/>
    <property type="match status" value="1"/>
</dbReference>
<feature type="compositionally biased region" description="Polar residues" evidence="12">
    <location>
        <begin position="241"/>
        <end position="250"/>
    </location>
</feature>
<evidence type="ECO:0000256" key="10">
    <source>
        <dbReference type="PIRNR" id="PIRNR000439"/>
    </source>
</evidence>
<dbReference type="EMBL" id="QPFP01000013">
    <property type="protein sequence ID" value="TEB33188.1"/>
    <property type="molecule type" value="Genomic_DNA"/>
</dbReference>
<evidence type="ECO:0000256" key="1">
    <source>
        <dbReference type="ARBA" id="ARBA00004477"/>
    </source>
</evidence>
<keyword evidence="3 10" id="KW-0808">Transferase</keyword>
<feature type="transmembrane region" description="Helical" evidence="13">
    <location>
        <begin position="129"/>
        <end position="153"/>
    </location>
</feature>
<feature type="active site" evidence="11">
    <location>
        <position position="538"/>
    </location>
</feature>
<evidence type="ECO:0000256" key="7">
    <source>
        <dbReference type="ARBA" id="ARBA00023136"/>
    </source>
</evidence>
<evidence type="ECO:0000256" key="6">
    <source>
        <dbReference type="ARBA" id="ARBA00022989"/>
    </source>
</evidence>
<keyword evidence="4 13" id="KW-0812">Transmembrane</keyword>
<comment type="caution">
    <text evidence="14">The sequence shown here is derived from an EMBL/GenBank/DDBJ whole genome shotgun (WGS) entry which is preliminary data.</text>
</comment>
<feature type="transmembrane region" description="Helical" evidence="13">
    <location>
        <begin position="451"/>
        <end position="471"/>
    </location>
</feature>
<comment type="function">
    <text evidence="9">Sterol O-acyltransferase that catalyzes the formation of stery esters.</text>
</comment>
<feature type="transmembrane region" description="Helical" evidence="13">
    <location>
        <begin position="525"/>
        <end position="545"/>
    </location>
</feature>
<keyword evidence="7 10" id="KW-0472">Membrane</keyword>
<evidence type="ECO:0000256" key="13">
    <source>
        <dbReference type="SAM" id="Phobius"/>
    </source>
</evidence>
<keyword evidence="5 10" id="KW-0256">Endoplasmic reticulum</keyword>
<feature type="compositionally biased region" description="Polar residues" evidence="12">
    <location>
        <begin position="291"/>
        <end position="302"/>
    </location>
</feature>
<dbReference type="GO" id="GO:0005789">
    <property type="term" value="C:endoplasmic reticulum membrane"/>
    <property type="evidence" value="ECO:0007669"/>
    <property type="project" value="UniProtKB-SubCell"/>
</dbReference>
<dbReference type="OrthoDB" id="10039049at2759"/>
<comment type="similarity">
    <text evidence="2 10">Belongs to the membrane-bound acyltransferase family. Sterol o-acyltransferase subfamily.</text>
</comment>
<gene>
    <name evidence="14" type="ORF">FA13DRAFT_1812926</name>
</gene>
<dbReference type="Proteomes" id="UP000298030">
    <property type="component" value="Unassembled WGS sequence"/>
</dbReference>
<dbReference type="PANTHER" id="PTHR10408:SF9">
    <property type="entry name" value="STEROL O-ACYLTRANSFERASE 2-RELATED"/>
    <property type="match status" value="1"/>
</dbReference>
<keyword evidence="8 10" id="KW-0012">Acyltransferase</keyword>